<dbReference type="EMBL" id="QSBM01000014">
    <property type="protein sequence ID" value="RGX26925.1"/>
    <property type="molecule type" value="Genomic_DNA"/>
</dbReference>
<dbReference type="PIRSF" id="PIRSF005962">
    <property type="entry name" value="Pept_M20D_amidohydro"/>
    <property type="match status" value="1"/>
</dbReference>
<comment type="caution">
    <text evidence="3">The sequence shown here is derived from an EMBL/GenBank/DDBJ whole genome shotgun (WGS) entry which is preliminary data.</text>
</comment>
<feature type="binding site" evidence="1">
    <location>
        <position position="151"/>
    </location>
    <ligand>
        <name>Mn(2+)</name>
        <dbReference type="ChEBI" id="CHEBI:29035"/>
        <label>2</label>
    </ligand>
</feature>
<accession>A0A413FBY8</accession>
<dbReference type="SUPFAM" id="SSF53187">
    <property type="entry name" value="Zn-dependent exopeptidases"/>
    <property type="match status" value="1"/>
</dbReference>
<gene>
    <name evidence="3" type="ORF">DWV29_17735</name>
</gene>
<sequence>MKGGDPVGDQRTETLPEYMIRVRRDIHRHPETAWTEYRTTALVARELEKWGYQVLLAEEVLDLESRSALPAPGQLELAEMRAREEGVDPELMRRMAGGKTGVVGILQRSQGPVAALRVDMDALEVTESAGPDHRPAQQGFASCHEGICHACGHDVHTAVGLGVARILAEDQSWQGTVKLIFQPGEEGMRGARAMTERGIVDDVHDFFSLHVGIRALETGEIVTGCDGFLATSKLDAVFHGATAHAGICPQEGKSALLAAAASCIGMQGIPRHGDGNSRINIGGISAGGNSRNVVPDYGIVKFETRGGSTGINRYMEAEARRICEGAALMYGVSVEIRNMGSAEGSDSDGELMQVIRAAAERSGGVHKIVEKKSFDACEDVTYFMNRVRSNGGKAAVMMLGSQLAAGHHSGSFDIDEKCMEIGAEVLSRAIRLRLEEETRQKS</sequence>
<feature type="binding site" evidence="1">
    <location>
        <position position="153"/>
    </location>
    <ligand>
        <name>Mn(2+)</name>
        <dbReference type="ChEBI" id="CHEBI:29035"/>
        <label>2</label>
    </ligand>
</feature>
<protein>
    <submittedName>
        <fullName evidence="3">Amidohydrolase</fullName>
    </submittedName>
</protein>
<dbReference type="AlphaFoldDB" id="A0A413FBY8"/>
<keyword evidence="1" id="KW-0479">Metal-binding</keyword>
<evidence type="ECO:0000256" key="1">
    <source>
        <dbReference type="PIRSR" id="PIRSR005962-1"/>
    </source>
</evidence>
<dbReference type="GO" id="GO:0046657">
    <property type="term" value="P:folic acid catabolic process"/>
    <property type="evidence" value="ECO:0007669"/>
    <property type="project" value="TreeGrafter"/>
</dbReference>
<dbReference type="InterPro" id="IPR052030">
    <property type="entry name" value="Peptidase_M20/M20A_hydrolases"/>
</dbReference>
<dbReference type="PANTHER" id="PTHR30575:SF3">
    <property type="entry name" value="PEPTIDASE M20 DIMERISATION DOMAIN-CONTAINING PROTEIN"/>
    <property type="match status" value="1"/>
</dbReference>
<comment type="cofactor">
    <cofactor evidence="1">
        <name>Mn(2+)</name>
        <dbReference type="ChEBI" id="CHEBI:29035"/>
    </cofactor>
    <text evidence="1">The Mn(2+) ion enhances activity.</text>
</comment>
<proteinExistence type="predicted"/>
<dbReference type="GO" id="GO:0005737">
    <property type="term" value="C:cytoplasm"/>
    <property type="evidence" value="ECO:0007669"/>
    <property type="project" value="TreeGrafter"/>
</dbReference>
<dbReference type="InterPro" id="IPR011650">
    <property type="entry name" value="Peptidase_M20_dimer"/>
</dbReference>
<dbReference type="InterPro" id="IPR017439">
    <property type="entry name" value="Amidohydrolase"/>
</dbReference>
<dbReference type="NCBIfam" id="TIGR01891">
    <property type="entry name" value="amidohydrolases"/>
    <property type="match status" value="1"/>
</dbReference>
<dbReference type="Pfam" id="PF07687">
    <property type="entry name" value="M20_dimer"/>
    <property type="match status" value="1"/>
</dbReference>
<keyword evidence="3" id="KW-0378">Hydrolase</keyword>
<feature type="binding site" evidence="1">
    <location>
        <position position="408"/>
    </location>
    <ligand>
        <name>Mn(2+)</name>
        <dbReference type="ChEBI" id="CHEBI:29035"/>
        <label>2</label>
    </ligand>
</feature>
<dbReference type="GO" id="GO:0071713">
    <property type="term" value="F:para-aminobenzoyl-glutamate hydrolase activity"/>
    <property type="evidence" value="ECO:0007669"/>
    <property type="project" value="TreeGrafter"/>
</dbReference>
<dbReference type="Pfam" id="PF01546">
    <property type="entry name" value="Peptidase_M20"/>
    <property type="match status" value="1"/>
</dbReference>
<keyword evidence="1" id="KW-0464">Manganese</keyword>
<dbReference type="Gene3D" id="3.40.630.10">
    <property type="entry name" value="Zn peptidases"/>
    <property type="match status" value="2"/>
</dbReference>
<evidence type="ECO:0000313" key="3">
    <source>
        <dbReference type="EMBL" id="RGX26925.1"/>
    </source>
</evidence>
<dbReference type="InterPro" id="IPR002933">
    <property type="entry name" value="Peptidase_M20"/>
</dbReference>
<dbReference type="OrthoDB" id="9776731at2"/>
<dbReference type="Proteomes" id="UP000283880">
    <property type="component" value="Unassembled WGS sequence"/>
</dbReference>
<evidence type="ECO:0000259" key="2">
    <source>
        <dbReference type="Pfam" id="PF07687"/>
    </source>
</evidence>
<organism evidence="3 4">
    <name type="scientific">Enterocloster asparagiformis</name>
    <dbReference type="NCBI Taxonomy" id="333367"/>
    <lineage>
        <taxon>Bacteria</taxon>
        <taxon>Bacillati</taxon>
        <taxon>Bacillota</taxon>
        <taxon>Clostridia</taxon>
        <taxon>Lachnospirales</taxon>
        <taxon>Lachnospiraceae</taxon>
        <taxon>Enterocloster</taxon>
    </lineage>
</organism>
<feature type="domain" description="Peptidase M20 dimerisation" evidence="2">
    <location>
        <begin position="237"/>
        <end position="305"/>
    </location>
</feature>
<feature type="binding site" evidence="1">
    <location>
        <position position="210"/>
    </location>
    <ligand>
        <name>Mn(2+)</name>
        <dbReference type="ChEBI" id="CHEBI:29035"/>
        <label>2</label>
    </ligand>
</feature>
<feature type="binding site" evidence="1">
    <location>
        <position position="186"/>
    </location>
    <ligand>
        <name>Mn(2+)</name>
        <dbReference type="ChEBI" id="CHEBI:29035"/>
        <label>2</label>
    </ligand>
</feature>
<name>A0A413FBY8_9FIRM</name>
<dbReference type="PANTHER" id="PTHR30575">
    <property type="entry name" value="PEPTIDASE M20"/>
    <property type="match status" value="1"/>
</dbReference>
<dbReference type="GO" id="GO:0016805">
    <property type="term" value="F:dipeptidase activity"/>
    <property type="evidence" value="ECO:0007669"/>
    <property type="project" value="TreeGrafter"/>
</dbReference>
<dbReference type="InterPro" id="IPR036264">
    <property type="entry name" value="Bact_exopeptidase_dim_dom"/>
</dbReference>
<dbReference type="GO" id="GO:0046872">
    <property type="term" value="F:metal ion binding"/>
    <property type="evidence" value="ECO:0007669"/>
    <property type="project" value="UniProtKB-KW"/>
</dbReference>
<evidence type="ECO:0000313" key="4">
    <source>
        <dbReference type="Proteomes" id="UP000283880"/>
    </source>
</evidence>
<dbReference type="SUPFAM" id="SSF55031">
    <property type="entry name" value="Bacterial exopeptidase dimerisation domain"/>
    <property type="match status" value="1"/>
</dbReference>
<reference evidence="3 4" key="1">
    <citation type="submission" date="2018-08" db="EMBL/GenBank/DDBJ databases">
        <title>A genome reference for cultivated species of the human gut microbiota.</title>
        <authorList>
            <person name="Zou Y."/>
            <person name="Xue W."/>
            <person name="Luo G."/>
        </authorList>
    </citation>
    <scope>NUCLEOTIDE SEQUENCE [LARGE SCALE GENOMIC DNA]</scope>
    <source>
        <strain evidence="3 4">AF04-15</strain>
    </source>
</reference>